<evidence type="ECO:0000313" key="11">
    <source>
        <dbReference type="EMBL" id="AMJ42216.1"/>
    </source>
</evidence>
<protein>
    <submittedName>
        <fullName evidence="11">MscS family protein YkuT</fullName>
    </submittedName>
    <submittedName>
        <fullName evidence="12">Small conductance mechanosensitive channel</fullName>
    </submittedName>
</protein>
<dbReference type="Proteomes" id="UP000184204">
    <property type="component" value="Unassembled WGS sequence"/>
</dbReference>
<evidence type="ECO:0000256" key="1">
    <source>
        <dbReference type="ARBA" id="ARBA00004651"/>
    </source>
</evidence>
<dbReference type="InterPro" id="IPR011066">
    <property type="entry name" value="MscS_channel_C_sf"/>
</dbReference>
<dbReference type="Gene3D" id="2.30.30.60">
    <property type="match status" value="1"/>
</dbReference>
<dbReference type="InterPro" id="IPR023408">
    <property type="entry name" value="MscS_beta-dom_sf"/>
</dbReference>
<dbReference type="OrthoDB" id="9809206at2"/>
<gene>
    <name evidence="11" type="primary">ykuT</name>
    <name evidence="11" type="ORF">CPRO_26680</name>
    <name evidence="12" type="ORF">SAMN02745151_01033</name>
</gene>
<feature type="transmembrane region" description="Helical" evidence="7">
    <location>
        <begin position="20"/>
        <end position="41"/>
    </location>
</feature>
<dbReference type="EMBL" id="CP014223">
    <property type="protein sequence ID" value="AMJ42216.1"/>
    <property type="molecule type" value="Genomic_DNA"/>
</dbReference>
<dbReference type="InterPro" id="IPR049142">
    <property type="entry name" value="MS_channel_1st"/>
</dbReference>
<organism evidence="12 14">
    <name type="scientific">Anaerotignum propionicum DSM 1682</name>
    <dbReference type="NCBI Taxonomy" id="991789"/>
    <lineage>
        <taxon>Bacteria</taxon>
        <taxon>Bacillati</taxon>
        <taxon>Bacillota</taxon>
        <taxon>Clostridia</taxon>
        <taxon>Lachnospirales</taxon>
        <taxon>Anaerotignaceae</taxon>
        <taxon>Anaerotignum</taxon>
    </lineage>
</organism>
<dbReference type="InterPro" id="IPR045276">
    <property type="entry name" value="YbiO_bact"/>
</dbReference>
<dbReference type="SUPFAM" id="SSF82689">
    <property type="entry name" value="Mechanosensitive channel protein MscS (YggB), C-terminal domain"/>
    <property type="match status" value="1"/>
</dbReference>
<dbReference type="EMBL" id="FQUA01000003">
    <property type="protein sequence ID" value="SHE54016.1"/>
    <property type="molecule type" value="Genomic_DNA"/>
</dbReference>
<comment type="subcellular location">
    <subcellularLocation>
        <location evidence="1">Cell membrane</location>
        <topology evidence="1">Multi-pass membrane protein</topology>
    </subcellularLocation>
</comment>
<dbReference type="InterPro" id="IPR006685">
    <property type="entry name" value="MscS_channel_2nd"/>
</dbReference>
<dbReference type="GO" id="GO:0008381">
    <property type="term" value="F:mechanosensitive monoatomic ion channel activity"/>
    <property type="evidence" value="ECO:0007669"/>
    <property type="project" value="InterPro"/>
</dbReference>
<evidence type="ECO:0000313" key="13">
    <source>
        <dbReference type="Proteomes" id="UP000068026"/>
    </source>
</evidence>
<dbReference type="RefSeq" id="WP_066052686.1">
    <property type="nucleotide sequence ID" value="NZ_CP014223.1"/>
</dbReference>
<evidence type="ECO:0000259" key="8">
    <source>
        <dbReference type="Pfam" id="PF00924"/>
    </source>
</evidence>
<reference evidence="12" key="3">
    <citation type="submission" date="2016-11" db="EMBL/GenBank/DDBJ databases">
        <authorList>
            <person name="Varghese N."/>
            <person name="Submissions S."/>
        </authorList>
    </citation>
    <scope>NUCLEOTIDE SEQUENCE</scope>
    <source>
        <strain evidence="12">DSM 1682</strain>
    </source>
</reference>
<keyword evidence="3" id="KW-1003">Cell membrane</keyword>
<reference evidence="14" key="4">
    <citation type="submission" date="2016-11" db="EMBL/GenBank/DDBJ databases">
        <authorList>
            <person name="Jaros S."/>
            <person name="Januszkiewicz K."/>
            <person name="Wedrychowicz H."/>
        </authorList>
    </citation>
    <scope>NUCLEOTIDE SEQUENCE [LARGE SCALE GENOMIC DNA]</scope>
    <source>
        <strain evidence="14">DSM 1682</strain>
    </source>
</reference>
<dbReference type="Proteomes" id="UP000068026">
    <property type="component" value="Chromosome"/>
</dbReference>
<dbReference type="PANTHER" id="PTHR30460">
    <property type="entry name" value="MODERATE CONDUCTANCE MECHANOSENSITIVE CHANNEL YBIO"/>
    <property type="match status" value="1"/>
</dbReference>
<dbReference type="FunFam" id="2.30.30.60:FF:000001">
    <property type="entry name" value="MscS Mechanosensitive ion channel"/>
    <property type="match status" value="1"/>
</dbReference>
<comment type="similarity">
    <text evidence="2">Belongs to the MscS (TC 1.A.23) family.</text>
</comment>
<dbReference type="InterPro" id="IPR011014">
    <property type="entry name" value="MscS_channel_TM-2"/>
</dbReference>
<evidence type="ECO:0000313" key="12">
    <source>
        <dbReference type="EMBL" id="SHE54016.1"/>
    </source>
</evidence>
<dbReference type="SUPFAM" id="SSF82861">
    <property type="entry name" value="Mechanosensitive channel protein MscS (YggB), transmembrane region"/>
    <property type="match status" value="1"/>
</dbReference>
<dbReference type="AlphaFoldDB" id="A0A120MKG5"/>
<evidence type="ECO:0000259" key="10">
    <source>
        <dbReference type="Pfam" id="PF21088"/>
    </source>
</evidence>
<keyword evidence="13" id="KW-1185">Reference proteome</keyword>
<proteinExistence type="inferred from homology"/>
<evidence type="ECO:0000256" key="7">
    <source>
        <dbReference type="SAM" id="Phobius"/>
    </source>
</evidence>
<dbReference type="Gene3D" id="1.10.287.1260">
    <property type="match status" value="1"/>
</dbReference>
<dbReference type="GO" id="GO:0005886">
    <property type="term" value="C:plasma membrane"/>
    <property type="evidence" value="ECO:0007669"/>
    <property type="project" value="UniProtKB-SubCell"/>
</dbReference>
<keyword evidence="5 7" id="KW-1133">Transmembrane helix</keyword>
<reference evidence="11 13" key="1">
    <citation type="journal article" date="2016" name="Genome Announc.">
        <title>Complete Genome Sequence of the Amino Acid-Fermenting Clostridium propionicum X2 (DSM 1682).</title>
        <authorList>
            <person name="Poehlein A."/>
            <person name="Schlien K."/>
            <person name="Chowdhury N.P."/>
            <person name="Gottschalk G."/>
            <person name="Buckel W."/>
            <person name="Daniel R."/>
        </authorList>
    </citation>
    <scope>NUCLEOTIDE SEQUENCE [LARGE SCALE GENOMIC DNA]</scope>
    <source>
        <strain evidence="11 13">X2</strain>
    </source>
</reference>
<feature type="transmembrane region" description="Helical" evidence="7">
    <location>
        <begin position="75"/>
        <end position="93"/>
    </location>
</feature>
<name>A0A120MKG5_ANAPI</name>
<accession>A0A120MKG5</accession>
<evidence type="ECO:0000256" key="2">
    <source>
        <dbReference type="ARBA" id="ARBA00008017"/>
    </source>
</evidence>
<evidence type="ECO:0000256" key="4">
    <source>
        <dbReference type="ARBA" id="ARBA00022692"/>
    </source>
</evidence>
<keyword evidence="6 7" id="KW-0472">Membrane</keyword>
<feature type="domain" description="Mechanosensitive ion channel MscS" evidence="8">
    <location>
        <begin position="117"/>
        <end position="180"/>
    </location>
</feature>
<dbReference type="InterPro" id="IPR010920">
    <property type="entry name" value="LSM_dom_sf"/>
</dbReference>
<sequence length="286" mass="31570">MGKLQGILSFEALMETGAAVGIKILEVGGTLLLCWIIIRIVNRVTQKFFQKQTQKQRLAMSERKANTLNTITSSVLKYVVYFIGLFTILNLLGVDPKSLLVIASAGSVAIGLGAQSVVTDMLEGFFIFFEDHFAVGDVVTIQNITGTVESVTLRYTTIRDAQGKVHIIPNGSVGIVTNMSSEFINAIVNVGVAYEENIDHVLLILQDEMKKTSDMESILETPVILGVVGLDESAVTIRIVAKCMVKTNFAVEVELRRRIKNRFDQEGIEIPFPQRIVHIVKEKEEA</sequence>
<feature type="domain" description="Mechanosensitive ion channel transmembrane helices 2/3" evidence="10">
    <location>
        <begin position="75"/>
        <end position="115"/>
    </location>
</feature>
<reference evidence="13" key="2">
    <citation type="submission" date="2016-01" db="EMBL/GenBank/DDBJ databases">
        <authorList>
            <person name="Poehlein A."/>
            <person name="Schlien K."/>
            <person name="Gottschalk G."/>
            <person name="Buckel W."/>
            <person name="Daniel R."/>
        </authorList>
    </citation>
    <scope>NUCLEOTIDE SEQUENCE [LARGE SCALE GENOMIC DNA]</scope>
    <source>
        <strain evidence="13">X2</strain>
    </source>
</reference>
<evidence type="ECO:0000256" key="5">
    <source>
        <dbReference type="ARBA" id="ARBA00022989"/>
    </source>
</evidence>
<dbReference type="Pfam" id="PF21088">
    <property type="entry name" value="MS_channel_1st"/>
    <property type="match status" value="1"/>
</dbReference>
<evidence type="ECO:0000259" key="9">
    <source>
        <dbReference type="Pfam" id="PF21082"/>
    </source>
</evidence>
<evidence type="ECO:0000313" key="14">
    <source>
        <dbReference type="Proteomes" id="UP000184204"/>
    </source>
</evidence>
<feature type="transmembrane region" description="Helical" evidence="7">
    <location>
        <begin position="99"/>
        <end position="118"/>
    </location>
</feature>
<dbReference type="Pfam" id="PF00924">
    <property type="entry name" value="MS_channel_2nd"/>
    <property type="match status" value="1"/>
</dbReference>
<dbReference type="Gene3D" id="3.30.70.100">
    <property type="match status" value="1"/>
</dbReference>
<dbReference type="SUPFAM" id="SSF50182">
    <property type="entry name" value="Sm-like ribonucleoproteins"/>
    <property type="match status" value="1"/>
</dbReference>
<feature type="domain" description="Mechanosensitive ion channel MscS C-terminal" evidence="9">
    <location>
        <begin position="188"/>
        <end position="270"/>
    </location>
</feature>
<dbReference type="KEGG" id="cpro:CPRO_26680"/>
<evidence type="ECO:0000256" key="3">
    <source>
        <dbReference type="ARBA" id="ARBA00022475"/>
    </source>
</evidence>
<dbReference type="InterPro" id="IPR049278">
    <property type="entry name" value="MS_channel_C"/>
</dbReference>
<keyword evidence="4 7" id="KW-0812">Transmembrane</keyword>
<dbReference type="PANTHER" id="PTHR30460:SF0">
    <property type="entry name" value="MODERATE CONDUCTANCE MECHANOSENSITIVE CHANNEL YBIO"/>
    <property type="match status" value="1"/>
</dbReference>
<dbReference type="Pfam" id="PF21082">
    <property type="entry name" value="MS_channel_3rd"/>
    <property type="match status" value="1"/>
</dbReference>
<evidence type="ECO:0000256" key="6">
    <source>
        <dbReference type="ARBA" id="ARBA00023136"/>
    </source>
</evidence>